<protein>
    <submittedName>
        <fullName evidence="1">Uncharacterized protein</fullName>
    </submittedName>
</protein>
<comment type="caution">
    <text evidence="1">The sequence shown here is derived from an EMBL/GenBank/DDBJ whole genome shotgun (WGS) entry which is preliminary data.</text>
</comment>
<dbReference type="AlphaFoldDB" id="A0AA36JBZ3"/>
<accession>A0AA36JBZ3</accession>
<name>A0AA36JBZ3_9DINO</name>
<proteinExistence type="predicted"/>
<organism evidence="1 2">
    <name type="scientific">Effrenium voratum</name>
    <dbReference type="NCBI Taxonomy" id="2562239"/>
    <lineage>
        <taxon>Eukaryota</taxon>
        <taxon>Sar</taxon>
        <taxon>Alveolata</taxon>
        <taxon>Dinophyceae</taxon>
        <taxon>Suessiales</taxon>
        <taxon>Symbiodiniaceae</taxon>
        <taxon>Effrenium</taxon>
    </lineage>
</organism>
<evidence type="ECO:0000313" key="1">
    <source>
        <dbReference type="EMBL" id="CAJ1402495.1"/>
    </source>
</evidence>
<keyword evidence="2" id="KW-1185">Reference proteome</keyword>
<reference evidence="1" key="1">
    <citation type="submission" date="2023-08" db="EMBL/GenBank/DDBJ databases">
        <authorList>
            <person name="Chen Y."/>
            <person name="Shah S."/>
            <person name="Dougan E. K."/>
            <person name="Thang M."/>
            <person name="Chan C."/>
        </authorList>
    </citation>
    <scope>NUCLEOTIDE SEQUENCE</scope>
</reference>
<evidence type="ECO:0000313" key="2">
    <source>
        <dbReference type="Proteomes" id="UP001178507"/>
    </source>
</evidence>
<gene>
    <name evidence="1" type="ORF">EVOR1521_LOCUS25372</name>
</gene>
<sequence>MEAESQLAEFRVLQGPLFKKPGKDPAGPKVIRQTRKVGTTVPTTGRTWTGPAGGTWVELAQEKPGWMLVEGPGFNQPGPLLEEVKPGDEEPIVLFALSPIDDSKFCEICLKPNHTVKHAKHWLALRMPGLKVENIIVAKEKPSEKTHGQGLRNFPANWLLDDEVRMRDTPFKDGDELVFFYMGDAAQDVAAAKERLTAS</sequence>
<dbReference type="EMBL" id="CAUJNA010003453">
    <property type="protein sequence ID" value="CAJ1402495.1"/>
    <property type="molecule type" value="Genomic_DNA"/>
</dbReference>
<dbReference type="Proteomes" id="UP001178507">
    <property type="component" value="Unassembled WGS sequence"/>
</dbReference>